<comment type="catalytic activity">
    <reaction evidence="7 8">
        <text>tRNA(Trp) + L-tryptophan + ATP = L-tryptophyl-tRNA(Trp) + AMP + diphosphate + H(+)</text>
        <dbReference type="Rhea" id="RHEA:24080"/>
        <dbReference type="Rhea" id="RHEA-COMP:9671"/>
        <dbReference type="Rhea" id="RHEA-COMP:9705"/>
        <dbReference type="ChEBI" id="CHEBI:15378"/>
        <dbReference type="ChEBI" id="CHEBI:30616"/>
        <dbReference type="ChEBI" id="CHEBI:33019"/>
        <dbReference type="ChEBI" id="CHEBI:57912"/>
        <dbReference type="ChEBI" id="CHEBI:78442"/>
        <dbReference type="ChEBI" id="CHEBI:78535"/>
        <dbReference type="ChEBI" id="CHEBI:456215"/>
        <dbReference type="EC" id="6.1.1.2"/>
    </reaction>
</comment>
<evidence type="ECO:0000256" key="1">
    <source>
        <dbReference type="ARBA" id="ARBA00005594"/>
    </source>
</evidence>
<comment type="subcellular location">
    <subcellularLocation>
        <location evidence="8">Cytoplasm</location>
    </subcellularLocation>
</comment>
<feature type="binding site" evidence="8">
    <location>
        <begin position="149"/>
        <end position="151"/>
    </location>
    <ligand>
        <name>ATP</name>
        <dbReference type="ChEBI" id="CHEBI:30616"/>
    </ligand>
</feature>
<keyword evidence="3 8" id="KW-0547">Nucleotide-binding</keyword>
<comment type="subunit">
    <text evidence="8">Homodimer.</text>
</comment>
<dbReference type="InterPro" id="IPR002306">
    <property type="entry name" value="Trp-tRNA-ligase"/>
</dbReference>
<proteinExistence type="inferred from homology"/>
<evidence type="ECO:0000256" key="3">
    <source>
        <dbReference type="ARBA" id="ARBA00022741"/>
    </source>
</evidence>
<dbReference type="PRINTS" id="PR01039">
    <property type="entry name" value="TRNASYNTHTRP"/>
</dbReference>
<dbReference type="GO" id="GO:0004830">
    <property type="term" value="F:tryptophan-tRNA ligase activity"/>
    <property type="evidence" value="ECO:0007669"/>
    <property type="project" value="UniProtKB-EC"/>
</dbReference>
<feature type="binding site" evidence="8">
    <location>
        <begin position="197"/>
        <end position="201"/>
    </location>
    <ligand>
        <name>ATP</name>
        <dbReference type="ChEBI" id="CHEBI:30616"/>
    </ligand>
</feature>
<dbReference type="RefSeq" id="WP_253645278.1">
    <property type="nucleotide sequence ID" value="NZ_BAAAMO010000002.1"/>
</dbReference>
<evidence type="ECO:0000313" key="10">
    <source>
        <dbReference type="EMBL" id="MFD0926884.1"/>
    </source>
</evidence>
<keyword evidence="5 8" id="KW-0648">Protein biosynthesis</keyword>
<evidence type="ECO:0000256" key="8">
    <source>
        <dbReference type="HAMAP-Rule" id="MF_00140"/>
    </source>
</evidence>
<evidence type="ECO:0000256" key="7">
    <source>
        <dbReference type="ARBA" id="ARBA00049929"/>
    </source>
</evidence>
<dbReference type="NCBIfam" id="TIGR00233">
    <property type="entry name" value="trpS"/>
    <property type="match status" value="1"/>
</dbReference>
<dbReference type="Gene3D" id="3.40.50.620">
    <property type="entry name" value="HUPs"/>
    <property type="match status" value="1"/>
</dbReference>
<dbReference type="PANTHER" id="PTHR43766:SF1">
    <property type="entry name" value="TRYPTOPHAN--TRNA LIGASE, MITOCHONDRIAL"/>
    <property type="match status" value="1"/>
</dbReference>
<dbReference type="SUPFAM" id="SSF52374">
    <property type="entry name" value="Nucleotidylyl transferase"/>
    <property type="match status" value="1"/>
</dbReference>
<keyword evidence="6 8" id="KW-0030">Aminoacyl-tRNA synthetase</keyword>
<evidence type="ECO:0000313" key="11">
    <source>
        <dbReference type="Proteomes" id="UP001597068"/>
    </source>
</evidence>
<comment type="caution">
    <text evidence="8">Lacks conserved residue(s) required for the propagation of feature annotation.</text>
</comment>
<organism evidence="10 11">
    <name type="scientific">Williamsia deligens</name>
    <dbReference type="NCBI Taxonomy" id="321325"/>
    <lineage>
        <taxon>Bacteria</taxon>
        <taxon>Bacillati</taxon>
        <taxon>Actinomycetota</taxon>
        <taxon>Actinomycetes</taxon>
        <taxon>Mycobacteriales</taxon>
        <taxon>Nocardiaceae</taxon>
        <taxon>Williamsia</taxon>
    </lineage>
</organism>
<dbReference type="HAMAP" id="MF_00140_B">
    <property type="entry name" value="Trp_tRNA_synth_B"/>
    <property type="match status" value="1"/>
</dbReference>
<feature type="short sequence motif" description="'KMSKS' region" evidence="8">
    <location>
        <begin position="197"/>
        <end position="201"/>
    </location>
</feature>
<evidence type="ECO:0000256" key="5">
    <source>
        <dbReference type="ARBA" id="ARBA00022917"/>
    </source>
</evidence>
<evidence type="ECO:0000256" key="6">
    <source>
        <dbReference type="ARBA" id="ARBA00023146"/>
    </source>
</evidence>
<dbReference type="InterPro" id="IPR001412">
    <property type="entry name" value="aa-tRNA-synth_I_CS"/>
</dbReference>
<dbReference type="InterPro" id="IPR050203">
    <property type="entry name" value="Trp-tRNA_synthetase"/>
</dbReference>
<keyword evidence="8" id="KW-0963">Cytoplasm</keyword>
<dbReference type="InterPro" id="IPR024109">
    <property type="entry name" value="Trp-tRNA-ligase_bac-type"/>
</dbReference>
<dbReference type="InterPro" id="IPR014729">
    <property type="entry name" value="Rossmann-like_a/b/a_fold"/>
</dbReference>
<comment type="function">
    <text evidence="8">Catalyzes the attachment of tryptophan to tRNA(Trp).</text>
</comment>
<dbReference type="EMBL" id="JBHTIL010000001">
    <property type="protein sequence ID" value="MFD0926884.1"/>
    <property type="molecule type" value="Genomic_DNA"/>
</dbReference>
<gene>
    <name evidence="8 10" type="primary">trpS</name>
    <name evidence="10" type="ORF">ACFQ04_14175</name>
</gene>
<dbReference type="Pfam" id="PF00579">
    <property type="entry name" value="tRNA-synt_1b"/>
    <property type="match status" value="1"/>
</dbReference>
<dbReference type="PROSITE" id="PS00178">
    <property type="entry name" value="AA_TRNA_LIGASE_I"/>
    <property type="match status" value="1"/>
</dbReference>
<dbReference type="Gene3D" id="1.10.240.10">
    <property type="entry name" value="Tyrosyl-Transfer RNA Synthetase"/>
    <property type="match status" value="1"/>
</dbReference>
<feature type="binding site" evidence="8">
    <location>
        <begin position="11"/>
        <end position="13"/>
    </location>
    <ligand>
        <name>ATP</name>
        <dbReference type="ChEBI" id="CHEBI:30616"/>
    </ligand>
</feature>
<dbReference type="PANTHER" id="PTHR43766">
    <property type="entry name" value="TRYPTOPHAN--TRNA LIGASE, MITOCHONDRIAL"/>
    <property type="match status" value="1"/>
</dbReference>
<evidence type="ECO:0000256" key="9">
    <source>
        <dbReference type="RuleBase" id="RU363036"/>
    </source>
</evidence>
<name>A0ABW3G9D0_9NOCA</name>
<feature type="binding site" evidence="8">
    <location>
        <position position="188"/>
    </location>
    <ligand>
        <name>ATP</name>
        <dbReference type="ChEBI" id="CHEBI:30616"/>
    </ligand>
</feature>
<dbReference type="InterPro" id="IPR002305">
    <property type="entry name" value="aa-tRNA-synth_Ic"/>
</dbReference>
<comment type="similarity">
    <text evidence="1 8 9">Belongs to the class-I aminoacyl-tRNA synthetase family.</text>
</comment>
<accession>A0ABW3G9D0</accession>
<dbReference type="EC" id="6.1.1.2" evidence="8"/>
<evidence type="ECO:0000256" key="4">
    <source>
        <dbReference type="ARBA" id="ARBA00022840"/>
    </source>
</evidence>
<keyword evidence="4 8" id="KW-0067">ATP-binding</keyword>
<feature type="binding site" evidence="8">
    <location>
        <position position="137"/>
    </location>
    <ligand>
        <name>L-tryptophan</name>
        <dbReference type="ChEBI" id="CHEBI:57912"/>
    </ligand>
</feature>
<feature type="binding site" evidence="8">
    <location>
        <begin position="20"/>
        <end position="21"/>
    </location>
    <ligand>
        <name>ATP</name>
        <dbReference type="ChEBI" id="CHEBI:30616"/>
    </ligand>
</feature>
<reference evidence="11" key="1">
    <citation type="journal article" date="2019" name="Int. J. Syst. Evol. Microbiol.">
        <title>The Global Catalogue of Microorganisms (GCM) 10K type strain sequencing project: providing services to taxonomists for standard genome sequencing and annotation.</title>
        <authorList>
            <consortium name="The Broad Institute Genomics Platform"/>
            <consortium name="The Broad Institute Genome Sequencing Center for Infectious Disease"/>
            <person name="Wu L."/>
            <person name="Ma J."/>
        </authorList>
    </citation>
    <scope>NUCLEOTIDE SEQUENCE [LARGE SCALE GENOMIC DNA]</scope>
    <source>
        <strain evidence="11">CCUG 50873</strain>
    </source>
</reference>
<sequence>MTTPRVLSGIQPTSDSFHLGNYLGAVRQWVSLQDGFDAFYFVPDLHALTAAFDPELLADRTRRAVAQIIAVGVDPSSATLYVQSHVPEISQLTWVLSCITGFGEANRMTQFKDKSAKGGADAAGVGLFTYPILMAADILAFDVNRVPVGEDQRQHLELTRNLAQRFNSRFGETFVVPEAHIVTETAKIYDLQNPTAKMSKSADSDAGLINLLDDPKRSAKKVRSAVTDTGREIIVDRENKPGVTNLLTIHSALSGTPVQELVEHFAGKGYGDLKVETAQILTDFVAPLRSRVDELMADPAHLDAILAQGAERAREVASRTLARVYDRVGLLSATRP</sequence>
<evidence type="ECO:0000256" key="2">
    <source>
        <dbReference type="ARBA" id="ARBA00022598"/>
    </source>
</evidence>
<keyword evidence="2 8" id="KW-0436">Ligase</keyword>
<protein>
    <recommendedName>
        <fullName evidence="8">Tryptophan--tRNA ligase</fullName>
        <ecNumber evidence="8">6.1.1.2</ecNumber>
    </recommendedName>
    <alternativeName>
        <fullName evidence="8">Tryptophanyl-tRNA synthetase</fullName>
        <shortName evidence="8">TrpRS</shortName>
    </alternativeName>
</protein>
<comment type="caution">
    <text evidence="10">The sequence shown here is derived from an EMBL/GenBank/DDBJ whole genome shotgun (WGS) entry which is preliminary data.</text>
</comment>
<dbReference type="CDD" id="cd00806">
    <property type="entry name" value="TrpRS_core"/>
    <property type="match status" value="1"/>
</dbReference>
<keyword evidence="11" id="KW-1185">Reference proteome</keyword>
<dbReference type="Proteomes" id="UP001597068">
    <property type="component" value="Unassembled WGS sequence"/>
</dbReference>